<evidence type="ECO:0000313" key="1">
    <source>
        <dbReference type="EMBL" id="QHS99577.1"/>
    </source>
</evidence>
<protein>
    <submittedName>
        <fullName evidence="1">Uncharacterized protein</fullName>
    </submittedName>
</protein>
<dbReference type="AlphaFoldDB" id="A0A6C0C4P0"/>
<proteinExistence type="predicted"/>
<reference evidence="1" key="1">
    <citation type="journal article" date="2020" name="Nature">
        <title>Giant virus diversity and host interactions through global metagenomics.</title>
        <authorList>
            <person name="Schulz F."/>
            <person name="Roux S."/>
            <person name="Paez-Espino D."/>
            <person name="Jungbluth S."/>
            <person name="Walsh D.A."/>
            <person name="Denef V.J."/>
            <person name="McMahon K.D."/>
            <person name="Konstantinidis K.T."/>
            <person name="Eloe-Fadrosh E.A."/>
            <person name="Kyrpides N.C."/>
            <person name="Woyke T."/>
        </authorList>
    </citation>
    <scope>NUCLEOTIDE SEQUENCE</scope>
    <source>
        <strain evidence="1">GVMAG-M-3300020187-37</strain>
    </source>
</reference>
<name>A0A6C0C4P0_9ZZZZ</name>
<dbReference type="EMBL" id="MN739345">
    <property type="protein sequence ID" value="QHS99577.1"/>
    <property type="molecule type" value="Genomic_DNA"/>
</dbReference>
<organism evidence="1">
    <name type="scientific">viral metagenome</name>
    <dbReference type="NCBI Taxonomy" id="1070528"/>
    <lineage>
        <taxon>unclassified sequences</taxon>
        <taxon>metagenomes</taxon>
        <taxon>organismal metagenomes</taxon>
    </lineage>
</organism>
<sequence>MNTQTIMCCVVALILGVLLANMLKNVCGCKLVEGQMTGGKCNENVDCFSENCGLNPIYNDGIQKTCLASDMEAAIGAVALAGY</sequence>
<accession>A0A6C0C4P0</accession>